<dbReference type="EMBL" id="JAEACU010000012">
    <property type="protein sequence ID" value="KAH7512401.1"/>
    <property type="molecule type" value="Genomic_DNA"/>
</dbReference>
<evidence type="ECO:0000256" key="3">
    <source>
        <dbReference type="SAM" id="MobiDB-lite"/>
    </source>
</evidence>
<dbReference type="AlphaFoldDB" id="A0A978UCA8"/>
<dbReference type="InterPro" id="IPR005491">
    <property type="entry name" value="ENT_dom"/>
</dbReference>
<dbReference type="SMART" id="SM01191">
    <property type="entry name" value="ENT"/>
    <property type="match status" value="1"/>
</dbReference>
<evidence type="ECO:0000256" key="2">
    <source>
        <dbReference type="ARBA" id="ARBA00023242"/>
    </source>
</evidence>
<comment type="subcellular location">
    <subcellularLocation>
        <location evidence="1">Nucleus</location>
    </subcellularLocation>
</comment>
<evidence type="ECO:0000313" key="5">
    <source>
        <dbReference type="EMBL" id="KAH7512401.1"/>
    </source>
</evidence>
<dbReference type="InterPro" id="IPR033485">
    <property type="entry name" value="EMSY-LIKE_plant"/>
</dbReference>
<organism evidence="5 6">
    <name type="scientific">Ziziphus jujuba var. spinosa</name>
    <dbReference type="NCBI Taxonomy" id="714518"/>
    <lineage>
        <taxon>Eukaryota</taxon>
        <taxon>Viridiplantae</taxon>
        <taxon>Streptophyta</taxon>
        <taxon>Embryophyta</taxon>
        <taxon>Tracheophyta</taxon>
        <taxon>Spermatophyta</taxon>
        <taxon>Magnoliopsida</taxon>
        <taxon>eudicotyledons</taxon>
        <taxon>Gunneridae</taxon>
        <taxon>Pentapetalae</taxon>
        <taxon>rosids</taxon>
        <taxon>fabids</taxon>
        <taxon>Rosales</taxon>
        <taxon>Rhamnaceae</taxon>
        <taxon>Paliureae</taxon>
        <taxon>Ziziphus</taxon>
    </lineage>
</organism>
<dbReference type="InterPro" id="IPR036142">
    <property type="entry name" value="ENT_dom-like_sf"/>
</dbReference>
<dbReference type="Pfam" id="PF03735">
    <property type="entry name" value="ENT"/>
    <property type="match status" value="1"/>
</dbReference>
<sequence length="463" mass="52146">MDFDVSDSSEWVWLYAMACIMWVRRQCGLMGIRVLPFVVDGEKKLALDEIRVGTDDDNPPSHQNRVPRGSRVAGIARSAVGSISHTRMHTDMEAQIHHLEQEAYCAVLRAFQAQSDAISWEKESLLTELRNELRVSNDSHRELLTRVNEDDIIRKLREWRKSGGLQATRLSTSLPAYDLLPSPTNSASRKKQKTSQLVQQFPSLSSVKSMRYPSTEPARNRQLINRSSLGGHAVNEHPEAATFDPLIGRKVWTRWPADNSFYEALVTDYDAAAGRHVLVYDIGTENETWELVDLKEISPEDIRWEGEEMVTSHHGAHNGQGRGVKKSLNRGGRIPNNGRVRGPLKSQSMKDSLPSQNGISKKVSDDIELLNTDSLVKEVEMVFNTSHPDPFELEKAKKMLKEHEQALVDAIAKLAYASDGESVNGQRIRRGMVGETENDATFPRGAELEIAHLHPDHMYNKNE</sequence>
<feature type="region of interest" description="Disordered" evidence="3">
    <location>
        <begin position="312"/>
        <end position="360"/>
    </location>
</feature>
<dbReference type="GO" id="GO:0005634">
    <property type="term" value="C:nucleus"/>
    <property type="evidence" value="ECO:0007669"/>
    <property type="project" value="UniProtKB-SubCell"/>
</dbReference>
<protein>
    <recommendedName>
        <fullName evidence="4">ENT domain-containing protein</fullName>
    </recommendedName>
</protein>
<evidence type="ECO:0000256" key="1">
    <source>
        <dbReference type="ARBA" id="ARBA00004123"/>
    </source>
</evidence>
<dbReference type="Proteomes" id="UP000813462">
    <property type="component" value="Unassembled WGS sequence"/>
</dbReference>
<dbReference type="CDD" id="cd20404">
    <property type="entry name" value="Tudor_Agenet_AtEML-like"/>
    <property type="match status" value="1"/>
</dbReference>
<dbReference type="GO" id="GO:0050832">
    <property type="term" value="P:defense response to fungus"/>
    <property type="evidence" value="ECO:0007669"/>
    <property type="project" value="InterPro"/>
</dbReference>
<evidence type="ECO:0000313" key="6">
    <source>
        <dbReference type="Proteomes" id="UP000813462"/>
    </source>
</evidence>
<dbReference type="PANTHER" id="PTHR33432">
    <property type="entry name" value="PROTEIN EMSY-LIKE 4"/>
    <property type="match status" value="1"/>
</dbReference>
<evidence type="ECO:0000259" key="4">
    <source>
        <dbReference type="PROSITE" id="PS51138"/>
    </source>
</evidence>
<dbReference type="PROSITE" id="PS51138">
    <property type="entry name" value="ENT"/>
    <property type="match status" value="1"/>
</dbReference>
<dbReference type="SUPFAM" id="SSF63748">
    <property type="entry name" value="Tudor/PWWP/MBT"/>
    <property type="match status" value="1"/>
</dbReference>
<dbReference type="PANTHER" id="PTHR33432:SF20">
    <property type="entry name" value="PROTEIN EMSY-LIKE 1"/>
    <property type="match status" value="1"/>
</dbReference>
<feature type="domain" description="ENT" evidence="4">
    <location>
        <begin position="92"/>
        <end position="179"/>
    </location>
</feature>
<feature type="compositionally biased region" description="Polar residues" evidence="3">
    <location>
        <begin position="345"/>
        <end position="359"/>
    </location>
</feature>
<proteinExistence type="predicted"/>
<gene>
    <name evidence="5" type="ORF">FEM48_Zijuj12G0087000</name>
</gene>
<dbReference type="Gene3D" id="1.10.1240.40">
    <property type="entry name" value="ENT domain"/>
    <property type="match status" value="1"/>
</dbReference>
<reference evidence="5" key="1">
    <citation type="journal article" date="2021" name="Front. Plant Sci.">
        <title>Chromosome-Scale Genome Assembly for Chinese Sour Jujube and Insights Into Its Genome Evolution and Domestication Signature.</title>
        <authorList>
            <person name="Shen L.-Y."/>
            <person name="Luo H."/>
            <person name="Wang X.-L."/>
            <person name="Wang X.-M."/>
            <person name="Qiu X.-J."/>
            <person name="Liu H."/>
            <person name="Zhou S.-S."/>
            <person name="Jia K.-H."/>
            <person name="Nie S."/>
            <person name="Bao Y.-T."/>
            <person name="Zhang R.-G."/>
            <person name="Yun Q.-Z."/>
            <person name="Chai Y.-H."/>
            <person name="Lu J.-Y."/>
            <person name="Li Y."/>
            <person name="Zhao S.-W."/>
            <person name="Mao J.-F."/>
            <person name="Jia S.-G."/>
            <person name="Mao Y.-M."/>
        </authorList>
    </citation>
    <scope>NUCLEOTIDE SEQUENCE</scope>
    <source>
        <strain evidence="5">AT0</strain>
        <tissue evidence="5">Leaf</tissue>
    </source>
</reference>
<comment type="caution">
    <text evidence="5">The sequence shown here is derived from an EMBL/GenBank/DDBJ whole genome shotgun (WGS) entry which is preliminary data.</text>
</comment>
<dbReference type="SUPFAM" id="SSF158639">
    <property type="entry name" value="ENT-like"/>
    <property type="match status" value="1"/>
</dbReference>
<keyword evidence="2" id="KW-0539">Nucleus</keyword>
<accession>A0A978UCA8</accession>
<dbReference type="FunFam" id="1.10.1240.40:FF:000005">
    <property type="entry name" value="ENT domain containing protein, expressed"/>
    <property type="match status" value="1"/>
</dbReference>
<name>A0A978UCA8_ZIZJJ</name>